<proteinExistence type="predicted"/>
<keyword evidence="1" id="KW-0067">ATP-binding</keyword>
<dbReference type="Gene3D" id="3.30.470.20">
    <property type="entry name" value="ATP-grasp fold, B domain"/>
    <property type="match status" value="1"/>
</dbReference>
<dbReference type="Pfam" id="PF18105">
    <property type="entry name" value="PGM1_C"/>
    <property type="match status" value="1"/>
</dbReference>
<dbReference type="InterPro" id="IPR011761">
    <property type="entry name" value="ATP-grasp"/>
</dbReference>
<dbReference type="STRING" id="402600.SAMN05216188_11769"/>
<dbReference type="OrthoDB" id="581833at2"/>
<dbReference type="Pfam" id="PF18604">
    <property type="entry name" value="PreAtp-grasp"/>
    <property type="match status" value="1"/>
</dbReference>
<dbReference type="InterPro" id="IPR041356">
    <property type="entry name" value="PGM1_C"/>
</dbReference>
<dbReference type="InterPro" id="IPR040754">
    <property type="entry name" value="PreAtp-grasp"/>
</dbReference>
<accession>A0A1H9SZN0</accession>
<evidence type="ECO:0000259" key="2">
    <source>
        <dbReference type="PROSITE" id="PS50975"/>
    </source>
</evidence>
<protein>
    <recommendedName>
        <fullName evidence="2">ATP-grasp domain-containing protein</fullName>
    </recommendedName>
</protein>
<keyword evidence="4" id="KW-1185">Reference proteome</keyword>
<dbReference type="AlphaFoldDB" id="A0A1H9SZN0"/>
<evidence type="ECO:0000313" key="4">
    <source>
        <dbReference type="Proteomes" id="UP000199352"/>
    </source>
</evidence>
<gene>
    <name evidence="3" type="ORF">SAMN05216188_11769</name>
</gene>
<evidence type="ECO:0000256" key="1">
    <source>
        <dbReference type="PROSITE-ProRule" id="PRU00409"/>
    </source>
</evidence>
<dbReference type="EMBL" id="FOFR01000017">
    <property type="protein sequence ID" value="SER90316.1"/>
    <property type="molecule type" value="Genomic_DNA"/>
</dbReference>
<dbReference type="SUPFAM" id="SSF56059">
    <property type="entry name" value="Glutathione synthetase ATP-binding domain-like"/>
    <property type="match status" value="1"/>
</dbReference>
<organism evidence="3 4">
    <name type="scientific">Lentzea xinjiangensis</name>
    <dbReference type="NCBI Taxonomy" id="402600"/>
    <lineage>
        <taxon>Bacteria</taxon>
        <taxon>Bacillati</taxon>
        <taxon>Actinomycetota</taxon>
        <taxon>Actinomycetes</taxon>
        <taxon>Pseudonocardiales</taxon>
        <taxon>Pseudonocardiaceae</taxon>
        <taxon>Lentzea</taxon>
    </lineage>
</organism>
<reference evidence="4" key="1">
    <citation type="submission" date="2016-10" db="EMBL/GenBank/DDBJ databases">
        <authorList>
            <person name="Varghese N."/>
            <person name="Submissions S."/>
        </authorList>
    </citation>
    <scope>NUCLEOTIDE SEQUENCE [LARGE SCALE GENOMIC DNA]</scope>
    <source>
        <strain evidence="4">CGMCC 4.3525</strain>
    </source>
</reference>
<dbReference type="GO" id="GO:0005524">
    <property type="term" value="F:ATP binding"/>
    <property type="evidence" value="ECO:0007669"/>
    <property type="project" value="UniProtKB-UniRule"/>
</dbReference>
<keyword evidence="1" id="KW-0547">Nucleotide-binding</keyword>
<evidence type="ECO:0000313" key="3">
    <source>
        <dbReference type="EMBL" id="SER90316.1"/>
    </source>
</evidence>
<dbReference type="RefSeq" id="WP_089956937.1">
    <property type="nucleotide sequence ID" value="NZ_FOFR01000017.1"/>
</dbReference>
<sequence length="444" mass="47958">MTTLYISNNRTEDMVGILSAQTEEERVSAGIGAQRMVWFAGDGDVVVLPRMPEDAFLDYVMSLRGMRRSSLRLVTPPPGELGEHLLSPDRLEDSGFLAELRNVLDGRALREIIPVHPDPAVVAVARALGAEDKLPGARFAGQSGTTLINSKAVFRAVAAGIGVPIAPGAVVTNRRDAVEAIESLLADGHSVILKKEHQIGGLGNEVVSRRAGVRPLGASEVVHVTDRAAVEEYVARRWNWLTGDRHDRLVVERYYEDSVALYGEYLITDDGIELIGNGEMMMSPVLSGIILPAQPPSPEQLAELLLLGRRMCEPFRDMGYRGVLSPDAILTPDGELLFTEMNARITGCSHLHIAIAECAGGRERLGDRVVLEQGGWRVPSFGAAVDVLDRSGLALDPATRAGVVLGLDLTRLNGTVRCCFVAEDLPAALEMQRRLESLSVPVAV</sequence>
<dbReference type="PROSITE" id="PS50975">
    <property type="entry name" value="ATP_GRASP"/>
    <property type="match status" value="1"/>
</dbReference>
<feature type="domain" description="ATP-grasp" evidence="2">
    <location>
        <begin position="155"/>
        <end position="371"/>
    </location>
</feature>
<dbReference type="GO" id="GO:0046872">
    <property type="term" value="F:metal ion binding"/>
    <property type="evidence" value="ECO:0007669"/>
    <property type="project" value="InterPro"/>
</dbReference>
<name>A0A1H9SZN0_9PSEU</name>
<dbReference type="Proteomes" id="UP000199352">
    <property type="component" value="Unassembled WGS sequence"/>
</dbReference>